<accession>A0A329TQC9</accession>
<proteinExistence type="inferred from homology"/>
<dbReference type="InterPro" id="IPR000836">
    <property type="entry name" value="PRTase_dom"/>
</dbReference>
<comment type="similarity">
    <text evidence="1">Belongs to the ComF/GntX family.</text>
</comment>
<dbReference type="Proteomes" id="UP000251634">
    <property type="component" value="Unassembled WGS sequence"/>
</dbReference>
<dbReference type="CDD" id="cd06223">
    <property type="entry name" value="PRTases_typeI"/>
    <property type="match status" value="1"/>
</dbReference>
<comment type="caution">
    <text evidence="3">The sequence shown here is derived from an EMBL/GenBank/DDBJ whole genome shotgun (WGS) entry which is preliminary data.</text>
</comment>
<keyword evidence="3" id="KW-0808">Transferase</keyword>
<feature type="domain" description="Phosphoribosyltransferase" evidence="2">
    <location>
        <begin position="164"/>
        <end position="241"/>
    </location>
</feature>
<sequence>MPGDYAAPCWLLRQVRQLLYPRRCPFCRRVLGFVPTCPECAERLEPLRRMPMRLKESEHYLGTLSGAAAPYRYTGCVRSAVLRAKYQGEPWTAVELGVEMARLLFGSEILMRGAEPTPQRVEGLSLGYDAIVPVPASSKKRGYNVPERMARPLAKAVGVPLAANALGRARTGRHQAGLSLDERLVNVAGAFRVLEPDNVDGKRVLLVDDVITTGATAAACAQALLDAGAQSVFAVALATVEFDALPSRSQPIAETAEEDEKEIEKT</sequence>
<dbReference type="InterPro" id="IPR029057">
    <property type="entry name" value="PRTase-like"/>
</dbReference>
<dbReference type="RefSeq" id="WP_112114579.1">
    <property type="nucleotide sequence ID" value="NZ_PRKZ01000001.1"/>
</dbReference>
<gene>
    <name evidence="3" type="ORF">C4N25_00620</name>
</gene>
<dbReference type="SUPFAM" id="SSF53271">
    <property type="entry name" value="PRTase-like"/>
    <property type="match status" value="1"/>
</dbReference>
<dbReference type="GO" id="GO:0016757">
    <property type="term" value="F:glycosyltransferase activity"/>
    <property type="evidence" value="ECO:0007669"/>
    <property type="project" value="UniProtKB-KW"/>
</dbReference>
<evidence type="ECO:0000313" key="3">
    <source>
        <dbReference type="EMBL" id="RAW51951.1"/>
    </source>
</evidence>
<organism evidence="3 4">
    <name type="scientific">Faecalibacterium prausnitzii</name>
    <dbReference type="NCBI Taxonomy" id="853"/>
    <lineage>
        <taxon>Bacteria</taxon>
        <taxon>Bacillati</taxon>
        <taxon>Bacillota</taxon>
        <taxon>Clostridia</taxon>
        <taxon>Eubacteriales</taxon>
        <taxon>Oscillospiraceae</taxon>
        <taxon>Faecalibacterium</taxon>
    </lineage>
</organism>
<reference evidence="3 4" key="1">
    <citation type="submission" date="2018-02" db="EMBL/GenBank/DDBJ databases">
        <title>Complete genome sequencing of Faecalibacterium prausnitzii strains isolated from the human gut.</title>
        <authorList>
            <person name="Fitzgerald B.C."/>
            <person name="Shkoporov A.N."/>
            <person name="Ross P.R."/>
            <person name="Hill C."/>
        </authorList>
    </citation>
    <scope>NUCLEOTIDE SEQUENCE [LARGE SCALE GENOMIC DNA]</scope>
    <source>
        <strain evidence="3 4">APC942/8-14-2</strain>
    </source>
</reference>
<evidence type="ECO:0000313" key="4">
    <source>
        <dbReference type="Proteomes" id="UP000251634"/>
    </source>
</evidence>
<dbReference type="AlphaFoldDB" id="A0A329TQC9"/>
<dbReference type="PANTHER" id="PTHR47505">
    <property type="entry name" value="DNA UTILIZATION PROTEIN YHGH"/>
    <property type="match status" value="1"/>
</dbReference>
<dbReference type="EMBL" id="PRKZ01000001">
    <property type="protein sequence ID" value="RAW51951.1"/>
    <property type="molecule type" value="Genomic_DNA"/>
</dbReference>
<dbReference type="Gene3D" id="3.40.50.2020">
    <property type="match status" value="1"/>
</dbReference>
<dbReference type="Pfam" id="PF00156">
    <property type="entry name" value="Pribosyltran"/>
    <property type="match status" value="1"/>
</dbReference>
<evidence type="ECO:0000259" key="2">
    <source>
        <dbReference type="Pfam" id="PF00156"/>
    </source>
</evidence>
<protein>
    <submittedName>
        <fullName evidence="3">Amidophosphoribosyltransferase</fullName>
    </submittedName>
</protein>
<dbReference type="InterPro" id="IPR051910">
    <property type="entry name" value="ComF/GntX_DNA_util-trans"/>
</dbReference>
<name>A0A329TQC9_9FIRM</name>
<dbReference type="PANTHER" id="PTHR47505:SF1">
    <property type="entry name" value="DNA UTILIZATION PROTEIN YHGH"/>
    <property type="match status" value="1"/>
</dbReference>
<evidence type="ECO:0000256" key="1">
    <source>
        <dbReference type="ARBA" id="ARBA00008007"/>
    </source>
</evidence>
<keyword evidence="3" id="KW-0328">Glycosyltransferase</keyword>